<protein>
    <submittedName>
        <fullName evidence="1">Nitroreductase family deazaflavin-dependent oxidoreductase</fullName>
    </submittedName>
</protein>
<reference evidence="2" key="1">
    <citation type="journal article" date="2019" name="Int. J. Syst. Evol. Microbiol.">
        <title>The Global Catalogue of Microorganisms (GCM) 10K type strain sequencing project: providing services to taxonomists for standard genome sequencing and annotation.</title>
        <authorList>
            <consortium name="The Broad Institute Genomics Platform"/>
            <consortium name="The Broad Institute Genome Sequencing Center for Infectious Disease"/>
            <person name="Wu L."/>
            <person name="Ma J."/>
        </authorList>
    </citation>
    <scope>NUCLEOTIDE SEQUENCE [LARGE SCALE GENOMIC DNA]</scope>
    <source>
        <strain evidence="2">ICMP 6774ER</strain>
    </source>
</reference>
<dbReference type="InterPro" id="IPR012349">
    <property type="entry name" value="Split_barrel_FMN-bd"/>
</dbReference>
<evidence type="ECO:0000313" key="2">
    <source>
        <dbReference type="Proteomes" id="UP001597368"/>
    </source>
</evidence>
<accession>A0ABW4T8V9</accession>
<dbReference type="Proteomes" id="UP001597368">
    <property type="component" value="Unassembled WGS sequence"/>
</dbReference>
<dbReference type="RefSeq" id="WP_379580468.1">
    <property type="nucleotide sequence ID" value="NZ_JBHUFV010000068.1"/>
</dbReference>
<gene>
    <name evidence="1" type="ORF">ACFSKW_43940</name>
</gene>
<dbReference type="EMBL" id="JBHUFV010000068">
    <property type="protein sequence ID" value="MFD1938448.1"/>
    <property type="molecule type" value="Genomic_DNA"/>
</dbReference>
<dbReference type="InterPro" id="IPR004378">
    <property type="entry name" value="F420H2_quin_Rdtase"/>
</dbReference>
<dbReference type="Pfam" id="PF04075">
    <property type="entry name" value="F420H2_quin_red"/>
    <property type="match status" value="1"/>
</dbReference>
<keyword evidence="2" id="KW-1185">Reference proteome</keyword>
<dbReference type="NCBIfam" id="TIGR00026">
    <property type="entry name" value="hi_GC_TIGR00026"/>
    <property type="match status" value="1"/>
</dbReference>
<evidence type="ECO:0000313" key="1">
    <source>
        <dbReference type="EMBL" id="MFD1938448.1"/>
    </source>
</evidence>
<comment type="caution">
    <text evidence="1">The sequence shown here is derived from an EMBL/GenBank/DDBJ whole genome shotgun (WGS) entry which is preliminary data.</text>
</comment>
<name>A0ABW4T8V9_9ACTN</name>
<proteinExistence type="predicted"/>
<dbReference type="Gene3D" id="2.30.110.10">
    <property type="entry name" value="Electron Transport, Fmn-binding Protein, Chain A"/>
    <property type="match status" value="1"/>
</dbReference>
<organism evidence="1 2">
    <name type="scientific">Nonomuraea mangrovi</name>
    <dbReference type="NCBI Taxonomy" id="2316207"/>
    <lineage>
        <taxon>Bacteria</taxon>
        <taxon>Bacillati</taxon>
        <taxon>Actinomycetota</taxon>
        <taxon>Actinomycetes</taxon>
        <taxon>Streptosporangiales</taxon>
        <taxon>Streptosporangiaceae</taxon>
        <taxon>Nonomuraea</taxon>
    </lineage>
</organism>
<sequence>MKVVATPPPPSGIRRLLFRLPIHLYRLRLGWLLAGRFMLLTHTGRISGKPRQVVIEAIAHDPADGSYVGPSGYGKRSDWLRNVLATPEVTVQVGTRAMPMTARPLGPEEGAELMAAYAGRSPRVARRLARFMGFLVDGSEADFREVGSRIVFVRFTPR</sequence>